<reference evidence="20" key="2">
    <citation type="submission" date="2025-08" db="UniProtKB">
        <authorList>
            <consortium name="Ensembl"/>
        </authorList>
    </citation>
    <scope>IDENTIFICATION</scope>
</reference>
<keyword evidence="13" id="KW-1015">Disulfide bond</keyword>
<keyword evidence="9" id="KW-0677">Repeat</keyword>
<dbReference type="SMART" id="SM00082">
    <property type="entry name" value="LRRCT"/>
    <property type="match status" value="1"/>
</dbReference>
<evidence type="ECO:0000256" key="14">
    <source>
        <dbReference type="ARBA" id="ARBA00023303"/>
    </source>
</evidence>
<evidence type="ECO:0000256" key="6">
    <source>
        <dbReference type="ARBA" id="ARBA00022614"/>
    </source>
</evidence>
<keyword evidence="6" id="KW-0433">Leucine-rich repeat</keyword>
<evidence type="ECO:0000256" key="17">
    <source>
        <dbReference type="SAM" id="SignalP"/>
    </source>
</evidence>
<dbReference type="GO" id="GO:0007409">
    <property type="term" value="P:axonogenesis"/>
    <property type="evidence" value="ECO:0007669"/>
    <property type="project" value="TreeGrafter"/>
</dbReference>
<dbReference type="InterPro" id="IPR003591">
    <property type="entry name" value="Leu-rich_rpt_typical-subtyp"/>
</dbReference>
<evidence type="ECO:0000256" key="10">
    <source>
        <dbReference type="ARBA" id="ARBA00022989"/>
    </source>
</evidence>
<feature type="domain" description="LRRCT" evidence="19">
    <location>
        <begin position="188"/>
        <end position="241"/>
    </location>
</feature>
<dbReference type="SMART" id="SM00369">
    <property type="entry name" value="LRR_TYP"/>
    <property type="match status" value="5"/>
</dbReference>
<dbReference type="Proteomes" id="UP000694397">
    <property type="component" value="Chromosome 2"/>
</dbReference>
<feature type="signal peptide" evidence="17">
    <location>
        <begin position="1"/>
        <end position="28"/>
    </location>
</feature>
<evidence type="ECO:0000256" key="5">
    <source>
        <dbReference type="ARBA" id="ARBA00022475"/>
    </source>
</evidence>
<keyword evidence="4" id="KW-0813">Transport</keyword>
<dbReference type="GO" id="GO:0005886">
    <property type="term" value="C:plasma membrane"/>
    <property type="evidence" value="ECO:0007669"/>
    <property type="project" value="UniProtKB-SubCell"/>
</dbReference>
<evidence type="ECO:0000256" key="16">
    <source>
        <dbReference type="SAM" id="Phobius"/>
    </source>
</evidence>
<organism evidence="20 21">
    <name type="scientific">Scleropages formosus</name>
    <name type="common">Asian bonytongue</name>
    <name type="synonym">Osteoglossum formosum</name>
    <dbReference type="NCBI Taxonomy" id="113540"/>
    <lineage>
        <taxon>Eukaryota</taxon>
        <taxon>Metazoa</taxon>
        <taxon>Chordata</taxon>
        <taxon>Craniata</taxon>
        <taxon>Vertebrata</taxon>
        <taxon>Euteleostomi</taxon>
        <taxon>Actinopterygii</taxon>
        <taxon>Neopterygii</taxon>
        <taxon>Teleostei</taxon>
        <taxon>Osteoglossocephala</taxon>
        <taxon>Osteoglossomorpha</taxon>
        <taxon>Osteoglossiformes</taxon>
        <taxon>Osteoglossidae</taxon>
        <taxon>Scleropages</taxon>
    </lineage>
</organism>
<dbReference type="InterPro" id="IPR001611">
    <property type="entry name" value="Leu-rich_rpt"/>
</dbReference>
<evidence type="ECO:0000313" key="21">
    <source>
        <dbReference type="Proteomes" id="UP000694397"/>
    </source>
</evidence>
<dbReference type="PANTHER" id="PTHR45773:SF10">
    <property type="match status" value="1"/>
</dbReference>
<evidence type="ECO:0000256" key="4">
    <source>
        <dbReference type="ARBA" id="ARBA00022448"/>
    </source>
</evidence>
<keyword evidence="8 17" id="KW-0732">Signal</keyword>
<comment type="similarity">
    <text evidence="3">Belongs to the SLITRK family.</text>
</comment>
<evidence type="ECO:0000313" key="20">
    <source>
        <dbReference type="Ensembl" id="ENSSFOP00015030050.2"/>
    </source>
</evidence>
<dbReference type="Ensembl" id="ENSSFOT00015030394.2">
    <property type="protein sequence ID" value="ENSSFOP00015030050.2"/>
    <property type="gene ID" value="ENSSFOG00015019292.2"/>
</dbReference>
<dbReference type="FunFam" id="3.80.10.10:FF:000015">
    <property type="entry name" value="Leucine rich repeat containing 38"/>
    <property type="match status" value="1"/>
</dbReference>
<dbReference type="AlphaFoldDB" id="A0A8C9SEF8"/>
<dbReference type="GO" id="GO:0051965">
    <property type="term" value="P:positive regulation of synapse assembly"/>
    <property type="evidence" value="ECO:0007669"/>
    <property type="project" value="TreeGrafter"/>
</dbReference>
<evidence type="ECO:0000256" key="8">
    <source>
        <dbReference type="ARBA" id="ARBA00022729"/>
    </source>
</evidence>
<evidence type="ECO:0000256" key="3">
    <source>
        <dbReference type="ARBA" id="ARBA00010439"/>
    </source>
</evidence>
<keyword evidence="21" id="KW-1185">Reference proteome</keyword>
<dbReference type="Pfam" id="PF13855">
    <property type="entry name" value="LRR_8"/>
    <property type="match status" value="2"/>
</dbReference>
<evidence type="ECO:0000256" key="7">
    <source>
        <dbReference type="ARBA" id="ARBA00022692"/>
    </source>
</evidence>
<dbReference type="GO" id="GO:0071805">
    <property type="term" value="P:potassium ion transmembrane transport"/>
    <property type="evidence" value="ECO:0007669"/>
    <property type="project" value="UniProtKB-ARBA"/>
</dbReference>
<keyword evidence="7 16" id="KW-0812">Transmembrane</keyword>
<evidence type="ECO:0000256" key="9">
    <source>
        <dbReference type="ARBA" id="ARBA00022737"/>
    </source>
</evidence>
<dbReference type="InterPro" id="IPR032675">
    <property type="entry name" value="LRR_dom_sf"/>
</dbReference>
<dbReference type="InterPro" id="IPR000483">
    <property type="entry name" value="Cys-rich_flank_reg_C"/>
</dbReference>
<dbReference type="SUPFAM" id="SSF52058">
    <property type="entry name" value="L domain-like"/>
    <property type="match status" value="1"/>
</dbReference>
<evidence type="ECO:0000256" key="11">
    <source>
        <dbReference type="ARBA" id="ARBA00023065"/>
    </source>
</evidence>
<feature type="chain" id="PRO_5034699636" evidence="17">
    <location>
        <begin position="29"/>
        <end position="364"/>
    </location>
</feature>
<feature type="transmembrane region" description="Helical" evidence="16">
    <location>
        <begin position="298"/>
        <end position="329"/>
    </location>
</feature>
<feature type="region of interest" description="Disordered" evidence="15">
    <location>
        <begin position="338"/>
        <end position="364"/>
    </location>
</feature>
<dbReference type="SMART" id="SM00013">
    <property type="entry name" value="LRRNT"/>
    <property type="match status" value="1"/>
</dbReference>
<evidence type="ECO:0000256" key="12">
    <source>
        <dbReference type="ARBA" id="ARBA00023136"/>
    </source>
</evidence>
<keyword evidence="14" id="KW-0407">Ion channel</keyword>
<accession>A0A8C9SEF8</accession>
<dbReference type="Gene3D" id="3.80.10.10">
    <property type="entry name" value="Ribonuclease Inhibitor"/>
    <property type="match status" value="1"/>
</dbReference>
<keyword evidence="5" id="KW-1003">Cell membrane</keyword>
<evidence type="ECO:0000259" key="19">
    <source>
        <dbReference type="SMART" id="SM00082"/>
    </source>
</evidence>
<dbReference type="OrthoDB" id="1394818at2759"/>
<comment type="subcellular location">
    <subcellularLocation>
        <location evidence="1">Cell membrane</location>
        <topology evidence="1">Single-pass membrane protein</topology>
    </subcellularLocation>
    <subcellularLocation>
        <location evidence="2">Membrane</location>
        <topology evidence="2">Single-pass type I membrane protein</topology>
    </subcellularLocation>
</comment>
<evidence type="ECO:0000256" key="1">
    <source>
        <dbReference type="ARBA" id="ARBA00004162"/>
    </source>
</evidence>
<dbReference type="PANTHER" id="PTHR45773">
    <property type="entry name" value="SLIT AND NTRK-LIKE PROTEIN 4-RELATED"/>
    <property type="match status" value="1"/>
</dbReference>
<reference evidence="20 21" key="1">
    <citation type="submission" date="2019-04" db="EMBL/GenBank/DDBJ databases">
        <authorList>
            <consortium name="Wellcome Sanger Institute Data Sharing"/>
        </authorList>
    </citation>
    <scope>NUCLEOTIDE SEQUENCE [LARGE SCALE GENOMIC DNA]</scope>
</reference>
<keyword evidence="11" id="KW-0406">Ion transport</keyword>
<reference evidence="20" key="3">
    <citation type="submission" date="2025-09" db="UniProtKB">
        <authorList>
            <consortium name="Ensembl"/>
        </authorList>
    </citation>
    <scope>IDENTIFICATION</scope>
</reference>
<keyword evidence="12 16" id="KW-0472">Membrane</keyword>
<dbReference type="PROSITE" id="PS51450">
    <property type="entry name" value="LRR"/>
    <property type="match status" value="2"/>
</dbReference>
<dbReference type="InterPro" id="IPR000372">
    <property type="entry name" value="LRRNT"/>
</dbReference>
<feature type="compositionally biased region" description="Basic and acidic residues" evidence="15">
    <location>
        <begin position="352"/>
        <end position="364"/>
    </location>
</feature>
<evidence type="ECO:0000256" key="13">
    <source>
        <dbReference type="ARBA" id="ARBA00023157"/>
    </source>
</evidence>
<name>A0A8C9SEF8_SCLFO</name>
<sequence>MYGNHVPFITGNILWMLAAILAMQEASSCPKECACNPKSKVVDCRGRGLYDIPRKLQMDTLELYLQNNRIRGLGSLAFRETPLLRVLSLANNSITMVSANSFQGLRSLLVLDLANNSIREVDRRLFSATRALTELNLSYNSIGSLPAALTENLRNLTWLSLRHNRLQKLDRMPLESLPKLQVLFLHSNPWKCDCQLISLKLWLETFLFKGGIIDEIRCAQPEDLKERDLRNIPYELFHSCLTTSYNYLFANIHHLDAEHKLLRSHAHFHGHGEGGGGAEGRVECEPRQRPRPVNLRHAIATVAITGVVCGVVCLMMLGAAVYGCAYAAVMARYQRELKKAEQAAPPGGRGGGAEEKEPLESSLP</sequence>
<protein>
    <submittedName>
        <fullName evidence="20">Leucine rich repeats and transmembrane domains 1</fullName>
    </submittedName>
</protein>
<gene>
    <name evidence="20" type="primary">LRTM1</name>
</gene>
<proteinExistence type="inferred from homology"/>
<evidence type="ECO:0000259" key="18">
    <source>
        <dbReference type="SMART" id="SM00013"/>
    </source>
</evidence>
<keyword evidence="10 16" id="KW-1133">Transmembrane helix</keyword>
<feature type="domain" description="LRRNT" evidence="18">
    <location>
        <begin position="28"/>
        <end position="62"/>
    </location>
</feature>
<evidence type="ECO:0000256" key="2">
    <source>
        <dbReference type="ARBA" id="ARBA00004479"/>
    </source>
</evidence>
<evidence type="ECO:0000256" key="15">
    <source>
        <dbReference type="SAM" id="MobiDB-lite"/>
    </source>
</evidence>
<dbReference type="GeneTree" id="ENSGT00940000158933"/>